<dbReference type="SUPFAM" id="SSF52075">
    <property type="entry name" value="Outer arm dynein light chain 1"/>
    <property type="match status" value="1"/>
</dbReference>
<evidence type="ECO:0000313" key="5">
    <source>
        <dbReference type="Proteomes" id="UP001153636"/>
    </source>
</evidence>
<dbReference type="PANTHER" id="PTHR15454">
    <property type="entry name" value="NISCHARIN RELATED"/>
    <property type="match status" value="1"/>
</dbReference>
<dbReference type="InterPro" id="IPR032675">
    <property type="entry name" value="LRR_dom_sf"/>
</dbReference>
<dbReference type="PROSITE" id="PS50195">
    <property type="entry name" value="PX"/>
    <property type="match status" value="1"/>
</dbReference>
<dbReference type="GO" id="GO:0035091">
    <property type="term" value="F:phosphatidylinositol binding"/>
    <property type="evidence" value="ECO:0007669"/>
    <property type="project" value="InterPro"/>
</dbReference>
<proteinExistence type="predicted"/>
<dbReference type="Pfam" id="PF00560">
    <property type="entry name" value="LRR_1"/>
    <property type="match status" value="1"/>
</dbReference>
<evidence type="ECO:0000313" key="4">
    <source>
        <dbReference type="EMBL" id="CAH1103202.1"/>
    </source>
</evidence>
<evidence type="ECO:0000256" key="2">
    <source>
        <dbReference type="ARBA" id="ARBA00022737"/>
    </source>
</evidence>
<dbReference type="SMART" id="SM00365">
    <property type="entry name" value="LRR_SD22"/>
    <property type="match status" value="4"/>
</dbReference>
<dbReference type="Pfam" id="PF00787">
    <property type="entry name" value="PX"/>
    <property type="match status" value="1"/>
</dbReference>
<sequence>MACFWLNAKETTINIFTTEEINNVTYYNIKVSVGDCNWKVAHRYNEFYELHNQLVIDHGVSKDILPSKKVIRNKCPIFIESRRKGLEEYLQKTLVFLKRTMPKSFVEFLEFNLYDIFFLLQDLSAKLFLESDQILSSKSTYFFTVLELHALSEFLKKPLLDQTETRFDISPVVDLCSQLSSITVSGDSKPYLGSNIILNKLQFDLSPFKCLKVLYLKQVAFESLNSLGSIRCTVQKLHVNHTNATTISQVLQCDVIHKDNIEGSQKWVSLEILDLNSNNITEIDSTIKLALKVTQLSLNDNKISTITNLSHLPNLSQLNLANNLISICTDLHTRVGNLKTLNLSQNNINCCKAFSRLYSLETLDLSCNKINNVEDIQFLGDLPCLENLVLTGNNVATAVDYRVKVLEYFGDRAKNLCLDNEKPSQAELDKVSVLRALRIVKEGKTPDLKAGFAIY</sequence>
<dbReference type="PROSITE" id="PS51450">
    <property type="entry name" value="LRR"/>
    <property type="match status" value="4"/>
</dbReference>
<dbReference type="Gene3D" id="3.80.10.10">
    <property type="entry name" value="Ribonuclease Inhibitor"/>
    <property type="match status" value="2"/>
</dbReference>
<dbReference type="InterPro" id="IPR001611">
    <property type="entry name" value="Leu-rich_rpt"/>
</dbReference>
<dbReference type="SMART" id="SM00369">
    <property type="entry name" value="LRR_TYP"/>
    <property type="match status" value="3"/>
</dbReference>
<dbReference type="Proteomes" id="UP001153636">
    <property type="component" value="Chromosome 14"/>
</dbReference>
<dbReference type="InterPro" id="IPR001683">
    <property type="entry name" value="PX_dom"/>
</dbReference>
<dbReference type="Gene3D" id="3.30.1520.10">
    <property type="entry name" value="Phox-like domain"/>
    <property type="match status" value="1"/>
</dbReference>
<protein>
    <recommendedName>
        <fullName evidence="3">PX domain-containing protein</fullName>
    </recommendedName>
</protein>
<dbReference type="AlphaFoldDB" id="A0A9P0CR64"/>
<evidence type="ECO:0000256" key="1">
    <source>
        <dbReference type="ARBA" id="ARBA00022614"/>
    </source>
</evidence>
<keyword evidence="2" id="KW-0677">Repeat</keyword>
<dbReference type="GO" id="GO:0005737">
    <property type="term" value="C:cytoplasm"/>
    <property type="evidence" value="ECO:0007669"/>
    <property type="project" value="TreeGrafter"/>
</dbReference>
<evidence type="ECO:0000259" key="3">
    <source>
        <dbReference type="PROSITE" id="PS50195"/>
    </source>
</evidence>
<dbReference type="FunFam" id="3.30.1520.10:FF:000020">
    <property type="entry name" value="nischarin isoform X1"/>
    <property type="match status" value="1"/>
</dbReference>
<dbReference type="Pfam" id="PF13855">
    <property type="entry name" value="LRR_8"/>
    <property type="match status" value="1"/>
</dbReference>
<feature type="domain" description="PX" evidence="3">
    <location>
        <begin position="5"/>
        <end position="125"/>
    </location>
</feature>
<reference evidence="4" key="1">
    <citation type="submission" date="2022-01" db="EMBL/GenBank/DDBJ databases">
        <authorList>
            <person name="King R."/>
        </authorList>
    </citation>
    <scope>NUCLEOTIDE SEQUENCE</scope>
</reference>
<dbReference type="SUPFAM" id="SSF64268">
    <property type="entry name" value="PX domain"/>
    <property type="match status" value="1"/>
</dbReference>
<dbReference type="EMBL" id="OV651826">
    <property type="protein sequence ID" value="CAH1103202.1"/>
    <property type="molecule type" value="Genomic_DNA"/>
</dbReference>
<keyword evidence="1" id="KW-0433">Leucine-rich repeat</keyword>
<keyword evidence="5" id="KW-1185">Reference proteome</keyword>
<accession>A0A9P0CR64</accession>
<dbReference type="InterPro" id="IPR003591">
    <property type="entry name" value="Leu-rich_rpt_typical-subtyp"/>
</dbReference>
<organism evidence="4 5">
    <name type="scientific">Psylliodes chrysocephalus</name>
    <dbReference type="NCBI Taxonomy" id="3402493"/>
    <lineage>
        <taxon>Eukaryota</taxon>
        <taxon>Metazoa</taxon>
        <taxon>Ecdysozoa</taxon>
        <taxon>Arthropoda</taxon>
        <taxon>Hexapoda</taxon>
        <taxon>Insecta</taxon>
        <taxon>Pterygota</taxon>
        <taxon>Neoptera</taxon>
        <taxon>Endopterygota</taxon>
        <taxon>Coleoptera</taxon>
        <taxon>Polyphaga</taxon>
        <taxon>Cucujiformia</taxon>
        <taxon>Chrysomeloidea</taxon>
        <taxon>Chrysomelidae</taxon>
        <taxon>Galerucinae</taxon>
        <taxon>Alticini</taxon>
        <taxon>Psylliodes</taxon>
    </lineage>
</organism>
<dbReference type="OrthoDB" id="430293at2759"/>
<dbReference type="InterPro" id="IPR036871">
    <property type="entry name" value="PX_dom_sf"/>
</dbReference>
<dbReference type="PANTHER" id="PTHR15454:SF35">
    <property type="entry name" value="NISCHARIN"/>
    <property type="match status" value="1"/>
</dbReference>
<dbReference type="SMART" id="SM00312">
    <property type="entry name" value="PX"/>
    <property type="match status" value="1"/>
</dbReference>
<name>A0A9P0CR64_9CUCU</name>
<gene>
    <name evidence="4" type="ORF">PSYICH_LOCUS4237</name>
</gene>